<organism evidence="1 2">
    <name type="scientific">Cytobacillus spartinae</name>
    <dbReference type="NCBI Taxonomy" id="3299023"/>
    <lineage>
        <taxon>Bacteria</taxon>
        <taxon>Bacillati</taxon>
        <taxon>Bacillota</taxon>
        <taxon>Bacilli</taxon>
        <taxon>Bacillales</taxon>
        <taxon>Bacillaceae</taxon>
        <taxon>Cytobacillus</taxon>
    </lineage>
</organism>
<dbReference type="Gene3D" id="2.130.10.10">
    <property type="entry name" value="YVTN repeat-like/Quinoprotein amine dehydrogenase"/>
    <property type="match status" value="2"/>
</dbReference>
<dbReference type="EMBL" id="JBIACK010000006">
    <property type="protein sequence ID" value="MFE8701716.1"/>
    <property type="molecule type" value="Genomic_DNA"/>
</dbReference>
<reference evidence="1 2" key="1">
    <citation type="submission" date="2024-08" db="EMBL/GenBank/DDBJ databases">
        <title>Two novel Cytobacillus novel species.</title>
        <authorList>
            <person name="Liu G."/>
        </authorList>
    </citation>
    <scope>NUCLEOTIDE SEQUENCE [LARGE SCALE GENOMIC DNA]</scope>
    <source>
        <strain evidence="1 2">FJAT-54145</strain>
    </source>
</reference>
<keyword evidence="2" id="KW-1185">Reference proteome</keyword>
<evidence type="ECO:0000313" key="2">
    <source>
        <dbReference type="Proteomes" id="UP001601059"/>
    </source>
</evidence>
<proteinExistence type="predicted"/>
<protein>
    <submittedName>
        <fullName evidence="1">WD40 repeat domain-containing protein</fullName>
    </submittedName>
</protein>
<name>A0ABW6KBZ4_9BACI</name>
<dbReference type="SUPFAM" id="SSF50998">
    <property type="entry name" value="Quinoprotein alcohol dehydrogenase-like"/>
    <property type="match status" value="1"/>
</dbReference>
<dbReference type="Proteomes" id="UP001601059">
    <property type="component" value="Unassembled WGS sequence"/>
</dbReference>
<evidence type="ECO:0000313" key="1">
    <source>
        <dbReference type="EMBL" id="MFE8701716.1"/>
    </source>
</evidence>
<comment type="caution">
    <text evidence="1">The sequence shown here is derived from an EMBL/GenBank/DDBJ whole genome shotgun (WGS) entry which is preliminary data.</text>
</comment>
<dbReference type="InterPro" id="IPR011047">
    <property type="entry name" value="Quinoprotein_ADH-like_sf"/>
</dbReference>
<sequence length="691" mass="77495">MSFDFKKKYLNLAIPVVLTTQLFSPLNVLGDENPVEIETIELDDSQTPVEEEKNKPDLEVENLGEFHKVGPQVFHGTALTAAYGKSPEDVPYMYILQHGTPSALSIVNLVTGETEDTITLENSTSAWGIDVDSHQNVWIGGTSSGNLYKYDPVTKELTDFGNRLHHNRDTAILDLEVGGDRIYGSTAYNGTVFSYIPETGEQKDYGQVIKGKEFAKSVLYDEELESIFMGVGSKAELIRYDIRTKMRDRFLPWEYRFEKYVSDIQIVGDYLFARLDPSNKVIVMNKKTLELLDEIDVTSKTVSPKSPDQDVVYYTYEGQLFAYHYKSGDKIKVEIPNIGQEVISLDFVEMNTEDNPGATLVGLTSNAGEYFTYNLSTGHFSFNQADLTELPVTLYTLFTSPSKEQILINGYMSGGIGIYDIHTGKTTPIKDVSQIESMSYLNNKLYLGAYPKARLLEYDLNLPISEAKFKEITRYKDLGQERPTALLGIDELNKLVIGTYPETSTGGGLLSIYDPSTKEVQSYENYIENQSIISLSYLSDYVYGGTSVFANHVRSEEGATLFKFKADNPLEKEIIALPIKATMINSLIHQNGELLYGMADGKLFSYNVMTQETNQNEIVPAISGRFKNSTLLFGPNNLLYGTVEGVLFSADPESLEVKILKAEGAKDLAIDKNGDLYFRNEADLWKYEMKR</sequence>
<dbReference type="RefSeq" id="WP_389361685.1">
    <property type="nucleotide sequence ID" value="NZ_JBIACK010000006.1"/>
</dbReference>
<accession>A0ABW6KBZ4</accession>
<gene>
    <name evidence="1" type="ORF">ACFYKX_14015</name>
</gene>
<dbReference type="InterPro" id="IPR015943">
    <property type="entry name" value="WD40/YVTN_repeat-like_dom_sf"/>
</dbReference>